<dbReference type="EMBL" id="AP017312">
    <property type="protein sequence ID" value="BAU27649.1"/>
    <property type="molecule type" value="Genomic_DNA"/>
</dbReference>
<organism evidence="2 3">
    <name type="scientific">Aneurinibacillus soli</name>
    <dbReference type="NCBI Taxonomy" id="1500254"/>
    <lineage>
        <taxon>Bacteria</taxon>
        <taxon>Bacillati</taxon>
        <taxon>Bacillota</taxon>
        <taxon>Bacilli</taxon>
        <taxon>Bacillales</taxon>
        <taxon>Paenibacillaceae</taxon>
        <taxon>Aneurinibacillus group</taxon>
        <taxon>Aneurinibacillus</taxon>
    </lineage>
</organism>
<proteinExistence type="predicted"/>
<gene>
    <name evidence="2" type="ORF">CB4_01823</name>
</gene>
<evidence type="ECO:0000259" key="1">
    <source>
        <dbReference type="Pfam" id="PF13248"/>
    </source>
</evidence>
<dbReference type="InterPro" id="IPR059113">
    <property type="entry name" value="Znf_ribbon"/>
</dbReference>
<accession>A0A0U5AV88</accession>
<dbReference type="Proteomes" id="UP000217696">
    <property type="component" value="Chromosome"/>
</dbReference>
<evidence type="ECO:0000313" key="3">
    <source>
        <dbReference type="Proteomes" id="UP000217696"/>
    </source>
</evidence>
<protein>
    <recommendedName>
        <fullName evidence="1">Putative zinc-ribbon domain-containing protein</fullName>
    </recommendedName>
</protein>
<dbReference type="Pfam" id="PF13248">
    <property type="entry name" value="Zn_ribbon_3"/>
    <property type="match status" value="1"/>
</dbReference>
<dbReference type="AlphaFoldDB" id="A0A0U5AV88"/>
<dbReference type="RefSeq" id="WP_096465150.1">
    <property type="nucleotide sequence ID" value="NZ_AP017312.1"/>
</dbReference>
<keyword evidence="3" id="KW-1185">Reference proteome</keyword>
<feature type="domain" description="Putative zinc-ribbon" evidence="1">
    <location>
        <begin position="1"/>
        <end position="25"/>
    </location>
</feature>
<dbReference type="KEGG" id="asoc:CB4_01823"/>
<name>A0A0U5AV88_9BACL</name>
<sequence length="59" mass="6423">MVPCKVCKKEVAKSAITCPHCGAKLKMHPAGKFFIGCLGIIGITICALLFYLYVSYDVK</sequence>
<reference evidence="2 3" key="1">
    <citation type="submission" date="2015-12" db="EMBL/GenBank/DDBJ databases">
        <title>Genome sequence of Aneurinibacillus soli.</title>
        <authorList>
            <person name="Lee J.S."/>
            <person name="Lee K.C."/>
            <person name="Kim K.K."/>
            <person name="Lee B.W."/>
        </authorList>
    </citation>
    <scope>NUCLEOTIDE SEQUENCE [LARGE SCALE GENOMIC DNA]</scope>
    <source>
        <strain evidence="2 3">CB4</strain>
    </source>
</reference>
<evidence type="ECO:0000313" key="2">
    <source>
        <dbReference type="EMBL" id="BAU27649.1"/>
    </source>
</evidence>